<feature type="transmembrane region" description="Helical" evidence="1">
    <location>
        <begin position="33"/>
        <end position="53"/>
    </location>
</feature>
<feature type="transmembrane region" description="Helical" evidence="1">
    <location>
        <begin position="112"/>
        <end position="131"/>
    </location>
</feature>
<evidence type="ECO:0000313" key="2">
    <source>
        <dbReference type="EMBL" id="KAJ1962394.1"/>
    </source>
</evidence>
<accession>A0A9W8ANI8</accession>
<dbReference type="AlphaFoldDB" id="A0A9W8ANI8"/>
<dbReference type="EMBL" id="JANBPY010000971">
    <property type="protein sequence ID" value="KAJ1962394.1"/>
    <property type="molecule type" value="Genomic_DNA"/>
</dbReference>
<feature type="transmembrane region" description="Helical" evidence="1">
    <location>
        <begin position="247"/>
        <end position="267"/>
    </location>
</feature>
<protein>
    <submittedName>
        <fullName evidence="2">Uncharacterized protein</fullName>
    </submittedName>
</protein>
<keyword evidence="3" id="KW-1185">Reference proteome</keyword>
<keyword evidence="1" id="KW-1133">Transmembrane helix</keyword>
<proteinExistence type="predicted"/>
<evidence type="ECO:0000313" key="3">
    <source>
        <dbReference type="Proteomes" id="UP001150925"/>
    </source>
</evidence>
<sequence>MGALHGLFWGGWSTCVIVGALVGEIALKRLNWHALYVILLVAVGIQLGTLLSCKGFSWLYATSDIITLQNGDPCGKGRIDIWGTTLYLGSVVCILVWMLFVGHVVIWDKPGVVTTLVCGTVLGLGFIVLQLRRPCHSALLPLRPDGYQWTLVIHVLGVFTTSALLFATVAHWHHYFIFVAVSSWKQSMLSLSPVWISAGVLGWGTLVASLIWSKRVMYTILTVAVACLVAGSSILAFANIGLVTQSLAWSSITLIGVGLGVALPAFFTVGQRRNSDGSCSVPATRLLLVALNLGSWT</sequence>
<feature type="non-terminal residue" evidence="2">
    <location>
        <position position="297"/>
    </location>
</feature>
<keyword evidence="1" id="KW-0812">Transmembrane</keyword>
<evidence type="ECO:0000256" key="1">
    <source>
        <dbReference type="SAM" id="Phobius"/>
    </source>
</evidence>
<reference evidence="2" key="1">
    <citation type="submission" date="2022-07" db="EMBL/GenBank/DDBJ databases">
        <title>Phylogenomic reconstructions and comparative analyses of Kickxellomycotina fungi.</title>
        <authorList>
            <person name="Reynolds N.K."/>
            <person name="Stajich J.E."/>
            <person name="Barry K."/>
            <person name="Grigoriev I.V."/>
            <person name="Crous P."/>
            <person name="Smith M.E."/>
        </authorList>
    </citation>
    <scope>NUCLEOTIDE SEQUENCE</scope>
    <source>
        <strain evidence="2">RSA 1196</strain>
    </source>
</reference>
<feature type="transmembrane region" description="Helical" evidence="1">
    <location>
        <begin position="192"/>
        <end position="212"/>
    </location>
</feature>
<feature type="transmembrane region" description="Helical" evidence="1">
    <location>
        <begin position="151"/>
        <end position="172"/>
    </location>
</feature>
<name>A0A9W8ANI8_9FUNG</name>
<keyword evidence="1" id="KW-0472">Membrane</keyword>
<organism evidence="2 3">
    <name type="scientific">Dispira parvispora</name>
    <dbReference type="NCBI Taxonomy" id="1520584"/>
    <lineage>
        <taxon>Eukaryota</taxon>
        <taxon>Fungi</taxon>
        <taxon>Fungi incertae sedis</taxon>
        <taxon>Zoopagomycota</taxon>
        <taxon>Kickxellomycotina</taxon>
        <taxon>Dimargaritomycetes</taxon>
        <taxon>Dimargaritales</taxon>
        <taxon>Dimargaritaceae</taxon>
        <taxon>Dispira</taxon>
    </lineage>
</organism>
<feature type="transmembrane region" description="Helical" evidence="1">
    <location>
        <begin position="86"/>
        <end position="106"/>
    </location>
</feature>
<dbReference type="Proteomes" id="UP001150925">
    <property type="component" value="Unassembled WGS sequence"/>
</dbReference>
<gene>
    <name evidence="2" type="ORF">IWQ62_003546</name>
</gene>
<feature type="transmembrane region" description="Helical" evidence="1">
    <location>
        <begin position="219"/>
        <end position="241"/>
    </location>
</feature>
<feature type="transmembrane region" description="Helical" evidence="1">
    <location>
        <begin position="7"/>
        <end position="27"/>
    </location>
</feature>
<comment type="caution">
    <text evidence="2">The sequence shown here is derived from an EMBL/GenBank/DDBJ whole genome shotgun (WGS) entry which is preliminary data.</text>
</comment>
<dbReference type="OrthoDB" id="5645612at2759"/>